<dbReference type="CDD" id="cd00377">
    <property type="entry name" value="ICL_PEPM"/>
    <property type="match status" value="1"/>
</dbReference>
<gene>
    <name evidence="1" type="ORF">EKE94_17695</name>
</gene>
<reference evidence="1 2" key="1">
    <citation type="submission" date="2018-11" db="EMBL/GenBank/DDBJ databases">
        <title>Mesobaculum littorinae gen. nov., sp. nov., isolated from Littorina scabra that represents a novel genus of the order Rhodobacteraceae.</title>
        <authorList>
            <person name="Li F."/>
        </authorList>
    </citation>
    <scope>NUCLEOTIDE SEQUENCE [LARGE SCALE GENOMIC DNA]</scope>
    <source>
        <strain evidence="1 2">M0103</strain>
    </source>
</reference>
<protein>
    <submittedName>
        <fullName evidence="1">Isocitrate lyase/phosphoenolpyruvate mutase family protein</fullName>
    </submittedName>
</protein>
<accession>A0A438ADD6</accession>
<dbReference type="InterPro" id="IPR040442">
    <property type="entry name" value="Pyrv_kinase-like_dom_sf"/>
</dbReference>
<keyword evidence="1" id="KW-0456">Lyase</keyword>
<dbReference type="Gene3D" id="3.20.20.60">
    <property type="entry name" value="Phosphoenolpyruvate-binding domains"/>
    <property type="match status" value="1"/>
</dbReference>
<dbReference type="InterPro" id="IPR015813">
    <property type="entry name" value="Pyrv/PenolPyrv_kinase-like_dom"/>
</dbReference>
<dbReference type="Pfam" id="PF13714">
    <property type="entry name" value="PEP_mutase"/>
    <property type="match status" value="1"/>
</dbReference>
<sequence>MTAQIDKAELFHRLHVPNDPLVLYNIWDAGSAKAVVRAGTKAVATGSWSVAAAQGYEDGEELPLEDALAVVSRIVQSVDCPVTVDFEGGYAADPDTVGRNVRRLLALGVIGLNFEDQVVNAPGLYSIEDQVERLRAVRAAADSLGVPVFLNARTDVFLKAAHDADHADLVADALARAAAYAETGADGFFVPGLTNKTLIRKICETVSLPVNVMVADSSGSGDLASLGVSRISFGPHPYIGLNSVLEHEAGACV</sequence>
<dbReference type="EMBL" id="RQXX01000009">
    <property type="protein sequence ID" value="RVV96710.1"/>
    <property type="molecule type" value="Genomic_DNA"/>
</dbReference>
<keyword evidence="2" id="KW-1185">Reference proteome</keyword>
<keyword evidence="1" id="KW-0670">Pyruvate</keyword>
<organism evidence="1 2">
    <name type="scientific">Mesobaculum littorinae</name>
    <dbReference type="NCBI Taxonomy" id="2486419"/>
    <lineage>
        <taxon>Bacteria</taxon>
        <taxon>Pseudomonadati</taxon>
        <taxon>Pseudomonadota</taxon>
        <taxon>Alphaproteobacteria</taxon>
        <taxon>Rhodobacterales</taxon>
        <taxon>Roseobacteraceae</taxon>
        <taxon>Mesobaculum</taxon>
    </lineage>
</organism>
<dbReference type="AlphaFoldDB" id="A0A438ADD6"/>
<name>A0A438ADD6_9RHOB</name>
<dbReference type="PANTHER" id="PTHR42905:SF16">
    <property type="entry name" value="CARBOXYPHOSPHONOENOLPYRUVATE PHOSPHONOMUTASE-LIKE PROTEIN (AFU_ORTHOLOGUE AFUA_5G07230)"/>
    <property type="match status" value="1"/>
</dbReference>
<proteinExistence type="predicted"/>
<dbReference type="Proteomes" id="UP000285908">
    <property type="component" value="Unassembled WGS sequence"/>
</dbReference>
<evidence type="ECO:0000313" key="2">
    <source>
        <dbReference type="Proteomes" id="UP000285908"/>
    </source>
</evidence>
<dbReference type="SUPFAM" id="SSF51621">
    <property type="entry name" value="Phosphoenolpyruvate/pyruvate domain"/>
    <property type="match status" value="1"/>
</dbReference>
<dbReference type="OrthoDB" id="9785398at2"/>
<dbReference type="InterPro" id="IPR039556">
    <property type="entry name" value="ICL/PEPM"/>
</dbReference>
<evidence type="ECO:0000313" key="1">
    <source>
        <dbReference type="EMBL" id="RVV96710.1"/>
    </source>
</evidence>
<comment type="caution">
    <text evidence="1">The sequence shown here is derived from an EMBL/GenBank/DDBJ whole genome shotgun (WGS) entry which is preliminary data.</text>
</comment>
<dbReference type="GO" id="GO:0016829">
    <property type="term" value="F:lyase activity"/>
    <property type="evidence" value="ECO:0007669"/>
    <property type="project" value="UniProtKB-KW"/>
</dbReference>
<dbReference type="RefSeq" id="WP_127907969.1">
    <property type="nucleotide sequence ID" value="NZ_RQXX01000009.1"/>
</dbReference>
<dbReference type="PANTHER" id="PTHR42905">
    <property type="entry name" value="PHOSPHOENOLPYRUVATE CARBOXYLASE"/>
    <property type="match status" value="1"/>
</dbReference>